<proteinExistence type="inferred from homology"/>
<dbReference type="Pfam" id="PF00168">
    <property type="entry name" value="C2"/>
    <property type="match status" value="3"/>
</dbReference>
<dbReference type="PANTHER" id="PTHR31425:SF6">
    <property type="entry name" value="OS02G0663900 PROTEIN"/>
    <property type="match status" value="1"/>
</dbReference>
<evidence type="ECO:0000259" key="8">
    <source>
        <dbReference type="PROSITE" id="PS50004"/>
    </source>
</evidence>
<evidence type="ECO:0000256" key="5">
    <source>
        <dbReference type="ARBA" id="ARBA00022989"/>
    </source>
</evidence>
<dbReference type="CDD" id="cd08379">
    <property type="entry name" value="C2D_MCTP_PRT_plant"/>
    <property type="match status" value="1"/>
</dbReference>
<keyword evidence="3 7" id="KW-0812">Transmembrane</keyword>
<comment type="similarity">
    <text evidence="2">Belongs to the MCTP family.</text>
</comment>
<feature type="domain" description="C2" evidence="8">
    <location>
        <begin position="341"/>
        <end position="473"/>
    </location>
</feature>
<dbReference type="InterPro" id="IPR047257">
    <property type="entry name" value="C2B_MCTP_PRT_plant"/>
</dbReference>
<dbReference type="AlphaFoldDB" id="A0AAV5BL68"/>
<evidence type="ECO:0000256" key="3">
    <source>
        <dbReference type="ARBA" id="ARBA00022692"/>
    </source>
</evidence>
<reference evidence="9" key="1">
    <citation type="journal article" date="2018" name="DNA Res.">
        <title>Multiple hybrid de novo genome assembly of finger millet, an orphan allotetraploid crop.</title>
        <authorList>
            <person name="Hatakeyama M."/>
            <person name="Aluri S."/>
            <person name="Balachadran M.T."/>
            <person name="Sivarajan S.R."/>
            <person name="Patrignani A."/>
            <person name="Gruter S."/>
            <person name="Poveda L."/>
            <person name="Shimizu-Inatsugi R."/>
            <person name="Baeten J."/>
            <person name="Francoijs K.J."/>
            <person name="Nataraja K.N."/>
            <person name="Reddy Y.A.N."/>
            <person name="Phadnis S."/>
            <person name="Ravikumar R.L."/>
            <person name="Schlapbach R."/>
            <person name="Sreeman S.M."/>
            <person name="Shimizu K.K."/>
        </authorList>
    </citation>
    <scope>NUCLEOTIDE SEQUENCE</scope>
</reference>
<name>A0AAV5BL68_ELECO</name>
<dbReference type="InterPro" id="IPR013583">
    <property type="entry name" value="MCTP_C"/>
</dbReference>
<feature type="transmembrane region" description="Helical" evidence="7">
    <location>
        <begin position="718"/>
        <end position="747"/>
    </location>
</feature>
<reference evidence="9" key="2">
    <citation type="submission" date="2021-12" db="EMBL/GenBank/DDBJ databases">
        <title>Resequencing data analysis of finger millet.</title>
        <authorList>
            <person name="Hatakeyama M."/>
            <person name="Aluri S."/>
            <person name="Balachadran M.T."/>
            <person name="Sivarajan S.R."/>
            <person name="Poveda L."/>
            <person name="Shimizu-Inatsugi R."/>
            <person name="Schlapbach R."/>
            <person name="Sreeman S.M."/>
            <person name="Shimizu K.K."/>
        </authorList>
    </citation>
    <scope>NUCLEOTIDE SEQUENCE</scope>
</reference>
<dbReference type="CDD" id="cd04019">
    <property type="entry name" value="C2C_MCTP_PRT_plant"/>
    <property type="match status" value="1"/>
</dbReference>
<dbReference type="PANTHER" id="PTHR31425">
    <property type="entry name" value="PHOSPHORIBOSYLANTHRANILATE TRANSFERASE ISOFORM 1"/>
    <property type="match status" value="1"/>
</dbReference>
<dbReference type="InterPro" id="IPR000008">
    <property type="entry name" value="C2_dom"/>
</dbReference>
<dbReference type="CDD" id="cd08378">
    <property type="entry name" value="C2B_MCTP_PRT_plant"/>
    <property type="match status" value="1"/>
</dbReference>
<organism evidence="9 10">
    <name type="scientific">Eleusine coracana subsp. coracana</name>
    <dbReference type="NCBI Taxonomy" id="191504"/>
    <lineage>
        <taxon>Eukaryota</taxon>
        <taxon>Viridiplantae</taxon>
        <taxon>Streptophyta</taxon>
        <taxon>Embryophyta</taxon>
        <taxon>Tracheophyta</taxon>
        <taxon>Spermatophyta</taxon>
        <taxon>Magnoliopsida</taxon>
        <taxon>Liliopsida</taxon>
        <taxon>Poales</taxon>
        <taxon>Poaceae</taxon>
        <taxon>PACMAD clade</taxon>
        <taxon>Chloridoideae</taxon>
        <taxon>Cynodonteae</taxon>
        <taxon>Eleusininae</taxon>
        <taxon>Eleusine</taxon>
    </lineage>
</organism>
<feature type="transmembrane region" description="Helical" evidence="7">
    <location>
        <begin position="603"/>
        <end position="630"/>
    </location>
</feature>
<keyword evidence="4" id="KW-0677">Repeat</keyword>
<comment type="subcellular location">
    <subcellularLocation>
        <location evidence="1">Membrane</location>
        <topology evidence="1">Multi-pass membrane protein</topology>
    </subcellularLocation>
</comment>
<keyword evidence="10" id="KW-1185">Reference proteome</keyword>
<dbReference type="SMART" id="SM00239">
    <property type="entry name" value="C2"/>
    <property type="match status" value="3"/>
</dbReference>
<dbReference type="InterPro" id="IPR035892">
    <property type="entry name" value="C2_domain_sf"/>
</dbReference>
<feature type="domain" description="C2" evidence="8">
    <location>
        <begin position="181"/>
        <end position="304"/>
    </location>
</feature>
<dbReference type="GO" id="GO:0016020">
    <property type="term" value="C:membrane"/>
    <property type="evidence" value="ECO:0007669"/>
    <property type="project" value="UniProtKB-SubCell"/>
</dbReference>
<accession>A0AAV5BL68</accession>
<feature type="transmembrane region" description="Helical" evidence="7">
    <location>
        <begin position="573"/>
        <end position="591"/>
    </location>
</feature>
<dbReference type="Pfam" id="PF08372">
    <property type="entry name" value="PRT_C"/>
    <property type="match status" value="1"/>
</dbReference>
<dbReference type="InterPro" id="IPR047258">
    <property type="entry name" value="C2C_MCTP_PRT_plant"/>
</dbReference>
<dbReference type="SUPFAM" id="SSF49562">
    <property type="entry name" value="C2 domain (Calcium/lipid-binding domain, CaLB)"/>
    <property type="match status" value="3"/>
</dbReference>
<gene>
    <name evidence="9" type="primary">ga02231</name>
    <name evidence="9" type="ORF">PR202_ga02231</name>
</gene>
<evidence type="ECO:0000256" key="4">
    <source>
        <dbReference type="ARBA" id="ARBA00022737"/>
    </source>
</evidence>
<dbReference type="PROSITE" id="PS50004">
    <property type="entry name" value="C2"/>
    <property type="match status" value="3"/>
</dbReference>
<protein>
    <recommendedName>
        <fullName evidence="8">C2 domain-containing protein</fullName>
    </recommendedName>
</protein>
<sequence>MAGVLPRFGPLPPPIDEFGIKETRPRLAGGRAGGYDLVERMEYLYVRVVKARGLKWSGDLDPFAEIRLGSYSCATRHMEKTWSPEWNDVFAFSRERIPAPFLEVVVRGKGFAKDEYVGRAHFDLADAPLRVPPDSALAPQWVHVVDNKGERAGEVMVAVWFGTQADECFPLAVHGDAALAVDAALAAHTRCKQYTVPRLWYVRVNVIEARDVVFADKARVGEVFVRSRIASQVHKTKVCVSRLPSYGWNEDHMFVAAEPFEDHLVISVEDRVKVDKEEVIGHVHVPFTDLERRWDARPIRPRWYNLVRPEGAAKIDKFSAKICVRLCLEGGYKVLSEPVHYLSDVRPAARELWHKRPPVGLVELGIHNAFGLSPMRSRNGRGSCDAYCVAKYGVKWFRTQTVIDSLAPRFHQQCYWDVHDHCTVLTVAVFHNCQVGEKGGLVTGADPVKDVLLGKVRIRLSTLETGRVYTHAYPLVTLHGGGVRKTGELQLAVRFSATSTLGLLQTYAQPHLPAMHYHHPLSIVHQEALRREAVSLIAHRLGRMDPPLRRECVEHLCEAHAHRWSMRRSKAHFFRLVAALAPLFAAIRWFVDVCHWKNPATTVAVHVIYAMLLCCPNLIMPSFFVYKFLLGLWNYRFRPRHPWHVDTKLSHAETAHLDELDEEFDEFPTARPHEVVRMRYDRLRSLGARIQEMVGDVAAHAERVRCAMAWRDTRATTMYLLFCLLLAAITFVAPFQAVALLVGFYLMRHPRLRQRLPDVPANFFRRLPCKVDCLL</sequence>
<keyword evidence="5 7" id="KW-1133">Transmembrane helix</keyword>
<evidence type="ECO:0000256" key="1">
    <source>
        <dbReference type="ARBA" id="ARBA00004141"/>
    </source>
</evidence>
<evidence type="ECO:0000256" key="6">
    <source>
        <dbReference type="ARBA" id="ARBA00023136"/>
    </source>
</evidence>
<dbReference type="FunFam" id="2.60.40.150:FF:000090">
    <property type="entry name" value="C2 domain-containing protein"/>
    <property type="match status" value="1"/>
</dbReference>
<dbReference type="InterPro" id="IPR047259">
    <property type="entry name" value="QUIRKY-like"/>
</dbReference>
<dbReference type="InterPro" id="IPR047255">
    <property type="entry name" value="C2D_MCTP_PRT_plant"/>
</dbReference>
<feature type="domain" description="C2" evidence="8">
    <location>
        <begin position="25"/>
        <end position="142"/>
    </location>
</feature>
<dbReference type="EMBL" id="BQKI01000001">
    <property type="protein sequence ID" value="GJM86378.1"/>
    <property type="molecule type" value="Genomic_DNA"/>
</dbReference>
<evidence type="ECO:0000256" key="7">
    <source>
        <dbReference type="SAM" id="Phobius"/>
    </source>
</evidence>
<evidence type="ECO:0000256" key="2">
    <source>
        <dbReference type="ARBA" id="ARBA00007923"/>
    </source>
</evidence>
<evidence type="ECO:0000313" key="9">
    <source>
        <dbReference type="EMBL" id="GJM86378.1"/>
    </source>
</evidence>
<keyword evidence="6 7" id="KW-0472">Membrane</keyword>
<dbReference type="Gene3D" id="2.60.40.150">
    <property type="entry name" value="C2 domain"/>
    <property type="match status" value="3"/>
</dbReference>
<evidence type="ECO:0000313" key="10">
    <source>
        <dbReference type="Proteomes" id="UP001054889"/>
    </source>
</evidence>
<comment type="caution">
    <text evidence="9">The sequence shown here is derived from an EMBL/GenBank/DDBJ whole genome shotgun (WGS) entry which is preliminary data.</text>
</comment>
<dbReference type="Proteomes" id="UP001054889">
    <property type="component" value="Unassembled WGS sequence"/>
</dbReference>